<dbReference type="STRING" id="37653.A0A0L8IBP4"/>
<dbReference type="PANTHER" id="PTHR45913">
    <property type="entry name" value="EPM2A-INTERACTING PROTEIN 1"/>
    <property type="match status" value="1"/>
</dbReference>
<name>A0A0L8IBP4_OCTBM</name>
<proteinExistence type="predicted"/>
<feature type="non-terminal residue" evidence="1">
    <location>
        <position position="1"/>
    </location>
</feature>
<dbReference type="AlphaFoldDB" id="A0A0L8IBP4"/>
<dbReference type="PANTHER" id="PTHR45913:SF19">
    <property type="entry name" value="LOW QUALITY PROTEIN: ZINC FINGER BED DOMAIN-CONTAINING PROTEIN 5-LIKE"/>
    <property type="match status" value="1"/>
</dbReference>
<organism evidence="1">
    <name type="scientific">Octopus bimaculoides</name>
    <name type="common">California two-spotted octopus</name>
    <dbReference type="NCBI Taxonomy" id="37653"/>
    <lineage>
        <taxon>Eukaryota</taxon>
        <taxon>Metazoa</taxon>
        <taxon>Spiralia</taxon>
        <taxon>Lophotrochozoa</taxon>
        <taxon>Mollusca</taxon>
        <taxon>Cephalopoda</taxon>
        <taxon>Coleoidea</taxon>
        <taxon>Octopodiformes</taxon>
        <taxon>Octopoda</taxon>
        <taxon>Incirrata</taxon>
        <taxon>Octopodidae</taxon>
        <taxon>Octopus</taxon>
    </lineage>
</organism>
<evidence type="ECO:0000313" key="1">
    <source>
        <dbReference type="EMBL" id="KOF98928.1"/>
    </source>
</evidence>
<dbReference type="EMBL" id="KQ416049">
    <property type="protein sequence ID" value="KOF98928.1"/>
    <property type="molecule type" value="Genomic_DNA"/>
</dbReference>
<gene>
    <name evidence="1" type="ORF">OCBIM_22021662mg</name>
</gene>
<evidence type="ECO:0008006" key="2">
    <source>
        <dbReference type="Google" id="ProtNLM"/>
    </source>
</evidence>
<reference evidence="1" key="1">
    <citation type="submission" date="2015-07" db="EMBL/GenBank/DDBJ databases">
        <title>MeaNS - Measles Nucleotide Surveillance Program.</title>
        <authorList>
            <person name="Tran T."/>
            <person name="Druce J."/>
        </authorList>
    </citation>
    <scope>NUCLEOTIDE SEQUENCE</scope>
    <source>
        <strain evidence="1">UCB-OBI-ISO-001</strain>
        <tissue evidence="1">Gonad</tissue>
    </source>
</reference>
<sequence>EVAELIAQQTKPHLIAEKLIQLASRLIVKTFSDDDAEPEVMKIPLSDNTIHRRIADMSAILRTVFLKVLRILNLPFKEALVSKTLVDDLKLVLDQTVHIVNFIKAKPIKAGLFAQLYKDMKSENHCLLLHTDVCWLSWGKVLNQVLELKNELKAFLKQEGNPLFHQLDENDCFKTSKKLYALIQEHLVILLEKSYDYFLSLSTRKFDWVRDPIANSSCLDLTLDEEEELANISSDRTLKMKHKSVPLNSFWIYK</sequence>
<accession>A0A0L8IBP4</accession>
<protein>
    <recommendedName>
        <fullName evidence="2">Zinc finger BED domain-containing protein 5</fullName>
    </recommendedName>
</protein>